<keyword evidence="2" id="KW-1185">Reference proteome</keyword>
<dbReference type="EnsemblMetazoa" id="MESCA000144-RA">
    <property type="protein sequence ID" value="MESCA000144-PA"/>
    <property type="gene ID" value="MESCA000144"/>
</dbReference>
<protein>
    <submittedName>
        <fullName evidence="1">Uncharacterized protein</fullName>
    </submittedName>
</protein>
<dbReference type="HOGENOM" id="CLU_1148352_0_0_1"/>
<dbReference type="Proteomes" id="UP000015102">
    <property type="component" value="Unassembled WGS sequence"/>
</dbReference>
<reference evidence="2" key="1">
    <citation type="submission" date="2013-02" db="EMBL/GenBank/DDBJ databases">
        <authorList>
            <person name="Hughes D."/>
        </authorList>
    </citation>
    <scope>NUCLEOTIDE SEQUENCE</scope>
    <source>
        <strain>Durham</strain>
        <strain evidence="2">NC isolate 2 -- Noor lab</strain>
    </source>
</reference>
<evidence type="ECO:0000313" key="2">
    <source>
        <dbReference type="Proteomes" id="UP000015102"/>
    </source>
</evidence>
<organism evidence="1 2">
    <name type="scientific">Megaselia scalaris</name>
    <name type="common">Humpbacked fly</name>
    <name type="synonym">Phora scalaris</name>
    <dbReference type="NCBI Taxonomy" id="36166"/>
    <lineage>
        <taxon>Eukaryota</taxon>
        <taxon>Metazoa</taxon>
        <taxon>Ecdysozoa</taxon>
        <taxon>Arthropoda</taxon>
        <taxon>Hexapoda</taxon>
        <taxon>Insecta</taxon>
        <taxon>Pterygota</taxon>
        <taxon>Neoptera</taxon>
        <taxon>Endopterygota</taxon>
        <taxon>Diptera</taxon>
        <taxon>Brachycera</taxon>
        <taxon>Muscomorpha</taxon>
        <taxon>Platypezoidea</taxon>
        <taxon>Phoridae</taxon>
        <taxon>Megaseliini</taxon>
        <taxon>Megaselia</taxon>
    </lineage>
</organism>
<name>T1GA94_MEGSC</name>
<dbReference type="EMBL" id="CAQQ02041126">
    <property type="status" value="NOT_ANNOTATED_CDS"/>
    <property type="molecule type" value="Genomic_DNA"/>
</dbReference>
<reference evidence="1" key="2">
    <citation type="submission" date="2015-06" db="UniProtKB">
        <authorList>
            <consortium name="EnsemblMetazoa"/>
        </authorList>
    </citation>
    <scope>IDENTIFICATION</scope>
</reference>
<dbReference type="AlphaFoldDB" id="T1GA94"/>
<evidence type="ECO:0000313" key="1">
    <source>
        <dbReference type="EnsemblMetazoa" id="MESCA000144-PA"/>
    </source>
</evidence>
<accession>T1GA94</accession>
<sequence>MGEPPSSSGKPHDKWHPFLLIFEMLRGAFGGEGLSSTVTFALAEHLPTSFSNSRVYLPESDLRENGISKVSSFWKKLLSTLLDGSNFFPWNNHVTFGLGLASSGIRQPIGFPACTIRSLSAFPGIVGAINLGLAITLCDGSDGSPGPPLLTAITLNSYSSPSVNPGTVAAVVSAGTSIAFCHVPNLGGVGTLNLPLSLNLLDGRDGLPYPAAFLALTLKTYSLPFESQSVTLGAPGASGTVN</sequence>
<proteinExistence type="predicted"/>
<dbReference type="EMBL" id="CAQQ02041127">
    <property type="status" value="NOT_ANNOTATED_CDS"/>
    <property type="molecule type" value="Genomic_DNA"/>
</dbReference>